<dbReference type="EMBL" id="BAAARV010000007">
    <property type="protein sequence ID" value="GAA2332614.1"/>
    <property type="molecule type" value="Genomic_DNA"/>
</dbReference>
<accession>A0ABN3FKX9</accession>
<organism evidence="1 2">
    <name type="scientific">Dactylosporangium salmoneum</name>
    <dbReference type="NCBI Taxonomy" id="53361"/>
    <lineage>
        <taxon>Bacteria</taxon>
        <taxon>Bacillati</taxon>
        <taxon>Actinomycetota</taxon>
        <taxon>Actinomycetes</taxon>
        <taxon>Micromonosporales</taxon>
        <taxon>Micromonosporaceae</taxon>
        <taxon>Dactylosporangium</taxon>
    </lineage>
</organism>
<evidence type="ECO:0000313" key="2">
    <source>
        <dbReference type="Proteomes" id="UP001501444"/>
    </source>
</evidence>
<comment type="caution">
    <text evidence="1">The sequence shown here is derived from an EMBL/GenBank/DDBJ whole genome shotgun (WGS) entry which is preliminary data.</text>
</comment>
<name>A0ABN3FKX9_9ACTN</name>
<reference evidence="1 2" key="1">
    <citation type="journal article" date="2019" name="Int. J. Syst. Evol. Microbiol.">
        <title>The Global Catalogue of Microorganisms (GCM) 10K type strain sequencing project: providing services to taxonomists for standard genome sequencing and annotation.</title>
        <authorList>
            <consortium name="The Broad Institute Genomics Platform"/>
            <consortium name="The Broad Institute Genome Sequencing Center for Infectious Disease"/>
            <person name="Wu L."/>
            <person name="Ma J."/>
        </authorList>
    </citation>
    <scope>NUCLEOTIDE SEQUENCE [LARGE SCALE GENOMIC DNA]</scope>
    <source>
        <strain evidence="1 2">JCM 3272</strain>
    </source>
</reference>
<sequence>MLTYVAVRDGMPDPGSVALGDGEIARSGDPVAPSPPAVTLDAVAGHAVRHLAWLRSTDEVVATALAGTDELWSALDAYVPAPAGALLP</sequence>
<keyword evidence="2" id="KW-1185">Reference proteome</keyword>
<dbReference type="Proteomes" id="UP001501444">
    <property type="component" value="Unassembled WGS sequence"/>
</dbReference>
<protein>
    <submittedName>
        <fullName evidence="1">Uncharacterized protein</fullName>
    </submittedName>
</protein>
<proteinExistence type="predicted"/>
<evidence type="ECO:0000313" key="1">
    <source>
        <dbReference type="EMBL" id="GAA2332614.1"/>
    </source>
</evidence>
<gene>
    <name evidence="1" type="ORF">GCM10010170_011660</name>
</gene>